<dbReference type="PANTHER" id="PTHR30348:SF14">
    <property type="entry name" value="BLR8050 PROTEIN"/>
    <property type="match status" value="1"/>
</dbReference>
<evidence type="ECO:0000313" key="1">
    <source>
        <dbReference type="EMBL" id="MUI11543.1"/>
    </source>
</evidence>
<protein>
    <submittedName>
        <fullName evidence="1">DUF72 domain-containing protein</fullName>
    </submittedName>
</protein>
<accession>A0A6I3XBR4</accession>
<organism evidence="1 2">
    <name type="scientific">Pseudoduganella dura</name>
    <dbReference type="NCBI Taxonomy" id="321982"/>
    <lineage>
        <taxon>Bacteria</taxon>
        <taxon>Pseudomonadati</taxon>
        <taxon>Pseudomonadota</taxon>
        <taxon>Betaproteobacteria</taxon>
        <taxon>Burkholderiales</taxon>
        <taxon>Oxalobacteraceae</taxon>
        <taxon>Telluria group</taxon>
        <taxon>Pseudoduganella</taxon>
    </lineage>
</organism>
<dbReference type="AlphaFoldDB" id="A0A6I3XBR4"/>
<dbReference type="InterPro" id="IPR002763">
    <property type="entry name" value="DUF72"/>
</dbReference>
<comment type="caution">
    <text evidence="1">The sequence shown here is derived from an EMBL/GenBank/DDBJ whole genome shotgun (WGS) entry which is preliminary data.</text>
</comment>
<dbReference type="EMBL" id="WNWM01000002">
    <property type="protein sequence ID" value="MUI11543.1"/>
    <property type="molecule type" value="Genomic_DNA"/>
</dbReference>
<dbReference type="Pfam" id="PF01904">
    <property type="entry name" value="DUF72"/>
    <property type="match status" value="1"/>
</dbReference>
<proteinExistence type="predicted"/>
<dbReference type="Gene3D" id="3.20.20.410">
    <property type="entry name" value="Protein of unknown function UPF0759"/>
    <property type="match status" value="1"/>
</dbReference>
<reference evidence="1 2" key="1">
    <citation type="submission" date="2019-11" db="EMBL/GenBank/DDBJ databases">
        <title>Draft Genome Sequences of Six Type Strains of the Genus Massilia.</title>
        <authorList>
            <person name="Miess H."/>
            <person name="Frediansyah A."/>
            <person name="Goeker M."/>
            <person name="Gross H."/>
        </authorList>
    </citation>
    <scope>NUCLEOTIDE SEQUENCE [LARGE SCALE GENOMIC DNA]</scope>
    <source>
        <strain evidence="1 2">DSM 17513</strain>
    </source>
</reference>
<dbReference type="InterPro" id="IPR036520">
    <property type="entry name" value="UPF0759_sf"/>
</dbReference>
<keyword evidence="2" id="KW-1185">Reference proteome</keyword>
<name>A0A6I3XBR4_9BURK</name>
<dbReference type="Proteomes" id="UP000431684">
    <property type="component" value="Unassembled WGS sequence"/>
</dbReference>
<sequence>MQPLSAHIGTAGWSLPRETWGAFPPEGSHLERYGAVFNAAEINTSFYRPHQPKTYERWAAATPPHFRFSVKLPKSITHEAKLHGVDELLARFAGEAGALGNKLGAVLVQLPPSLALDAAAADALFAALRERFTCMLACEARHATWFTPDATALLREAGVTRVLADPVVGYAGAFEATAAPAYVRLHGNPRIYYSRYTPERMDEVRAWLARHPGSWCILDNTASGAATSNALELIGLADQAASPALSER</sequence>
<gene>
    <name evidence="1" type="ORF">GJV26_03425</name>
</gene>
<dbReference type="SUPFAM" id="SSF117396">
    <property type="entry name" value="TM1631-like"/>
    <property type="match status" value="1"/>
</dbReference>
<dbReference type="OrthoDB" id="9780310at2"/>
<evidence type="ECO:0000313" key="2">
    <source>
        <dbReference type="Proteomes" id="UP000431684"/>
    </source>
</evidence>
<dbReference type="PANTHER" id="PTHR30348">
    <property type="entry name" value="UNCHARACTERIZED PROTEIN YECE"/>
    <property type="match status" value="1"/>
</dbReference>